<dbReference type="PANTHER" id="PTHR40132">
    <property type="entry name" value="PRE-MRNA-SPLICING FACTOR 38B"/>
    <property type="match status" value="1"/>
</dbReference>
<feature type="compositionally biased region" description="Basic residues" evidence="1">
    <location>
        <begin position="123"/>
        <end position="132"/>
    </location>
</feature>
<gene>
    <name evidence="2" type="ORF">M501DRAFT_1003584</name>
</gene>
<feature type="compositionally biased region" description="Basic residues" evidence="1">
    <location>
        <begin position="198"/>
        <end position="208"/>
    </location>
</feature>
<dbReference type="AlphaFoldDB" id="A0A9P4VRN6"/>
<feature type="compositionally biased region" description="Basic residues" evidence="1">
    <location>
        <begin position="235"/>
        <end position="263"/>
    </location>
</feature>
<accession>A0A9P4VRN6</accession>
<dbReference type="PANTHER" id="PTHR40132:SF1">
    <property type="entry name" value="PRE-MRNA-SPLICING FACTOR 38B"/>
    <property type="match status" value="1"/>
</dbReference>
<name>A0A9P4VRN6_9PEZI</name>
<sequence>MANQDLKDDYVAELLKEDAKNMSFRYTQVGLQAFLPSRPTTRAPKPNTRFLRNIIRETDNHNSALLAKEAQESRTKLRDLGIHPSSRPKHSDSYYNDRSGPKKRRRADEDDTDDRDSRDCKRSSRFYKSRRLRSPDKSERSSRDRVRRRDKDWRRRDYSETEDDYHESHRRSRRHHRSKKDSSEGRSRSRSRSSERRRDRRHRSKRHRSVSENSTKDRGSHRVRKRRPTPECSHSRSRTRSRSISRASPHRKSHRRRRSRTRSRSTSPNAHKNLYSGDGEVSRLTPRSTQLAAPTSNASDSDPLEAIVGPLPHSPGPVVRSRGRGVFKSSLGMDARFAQDYDPTLDVRPDSDLEGDWDQAVEAYRDRQRWKQQGAERLRAAGFSEGEVKRWGKGGEKNEEDVRWAKTGEGREWDRGKVINDEGHIELKPEWGRIKGT</sequence>
<feature type="compositionally biased region" description="Basic and acidic residues" evidence="1">
    <location>
        <begin position="133"/>
        <end position="159"/>
    </location>
</feature>
<evidence type="ECO:0000256" key="1">
    <source>
        <dbReference type="SAM" id="MobiDB-lite"/>
    </source>
</evidence>
<feature type="compositionally biased region" description="Polar residues" evidence="1">
    <location>
        <begin position="285"/>
        <end position="300"/>
    </location>
</feature>
<dbReference type="Proteomes" id="UP000799429">
    <property type="component" value="Unassembled WGS sequence"/>
</dbReference>
<dbReference type="OrthoDB" id="2431475at2759"/>
<proteinExistence type="predicted"/>
<feature type="region of interest" description="Disordered" evidence="1">
    <location>
        <begin position="73"/>
        <end position="321"/>
    </location>
</feature>
<feature type="compositionally biased region" description="Basic residues" evidence="1">
    <location>
        <begin position="168"/>
        <end position="179"/>
    </location>
</feature>
<comment type="caution">
    <text evidence="2">The sequence shown here is derived from an EMBL/GenBank/DDBJ whole genome shotgun (WGS) entry which is preliminary data.</text>
</comment>
<protein>
    <submittedName>
        <fullName evidence="2">Uncharacterized protein</fullName>
    </submittedName>
</protein>
<keyword evidence="3" id="KW-1185">Reference proteome</keyword>
<dbReference type="EMBL" id="MU006095">
    <property type="protein sequence ID" value="KAF2839037.1"/>
    <property type="molecule type" value="Genomic_DNA"/>
</dbReference>
<feature type="compositionally biased region" description="Basic and acidic residues" evidence="1">
    <location>
        <begin position="180"/>
        <end position="197"/>
    </location>
</feature>
<organism evidence="2 3">
    <name type="scientific">Patellaria atrata CBS 101060</name>
    <dbReference type="NCBI Taxonomy" id="1346257"/>
    <lineage>
        <taxon>Eukaryota</taxon>
        <taxon>Fungi</taxon>
        <taxon>Dikarya</taxon>
        <taxon>Ascomycota</taxon>
        <taxon>Pezizomycotina</taxon>
        <taxon>Dothideomycetes</taxon>
        <taxon>Dothideomycetes incertae sedis</taxon>
        <taxon>Patellariales</taxon>
        <taxon>Patellariaceae</taxon>
        <taxon>Patellaria</taxon>
    </lineage>
</organism>
<evidence type="ECO:0000313" key="3">
    <source>
        <dbReference type="Proteomes" id="UP000799429"/>
    </source>
</evidence>
<evidence type="ECO:0000313" key="2">
    <source>
        <dbReference type="EMBL" id="KAF2839037.1"/>
    </source>
</evidence>
<reference evidence="2" key="1">
    <citation type="journal article" date="2020" name="Stud. Mycol.">
        <title>101 Dothideomycetes genomes: a test case for predicting lifestyles and emergence of pathogens.</title>
        <authorList>
            <person name="Haridas S."/>
            <person name="Albert R."/>
            <person name="Binder M."/>
            <person name="Bloem J."/>
            <person name="Labutti K."/>
            <person name="Salamov A."/>
            <person name="Andreopoulos B."/>
            <person name="Baker S."/>
            <person name="Barry K."/>
            <person name="Bills G."/>
            <person name="Bluhm B."/>
            <person name="Cannon C."/>
            <person name="Castanera R."/>
            <person name="Culley D."/>
            <person name="Daum C."/>
            <person name="Ezra D."/>
            <person name="Gonzalez J."/>
            <person name="Henrissat B."/>
            <person name="Kuo A."/>
            <person name="Liang C."/>
            <person name="Lipzen A."/>
            <person name="Lutzoni F."/>
            <person name="Magnuson J."/>
            <person name="Mondo S."/>
            <person name="Nolan M."/>
            <person name="Ohm R."/>
            <person name="Pangilinan J."/>
            <person name="Park H.-J."/>
            <person name="Ramirez L."/>
            <person name="Alfaro M."/>
            <person name="Sun H."/>
            <person name="Tritt A."/>
            <person name="Yoshinaga Y."/>
            <person name="Zwiers L.-H."/>
            <person name="Turgeon B."/>
            <person name="Goodwin S."/>
            <person name="Spatafora J."/>
            <person name="Crous P."/>
            <person name="Grigoriev I."/>
        </authorList>
    </citation>
    <scope>NUCLEOTIDE SEQUENCE</scope>
    <source>
        <strain evidence="2">CBS 101060</strain>
    </source>
</reference>